<dbReference type="AlphaFoldDB" id="A0A1V5ZS06"/>
<evidence type="ECO:0000313" key="1">
    <source>
        <dbReference type="EMBL" id="OQB42604.1"/>
    </source>
</evidence>
<reference evidence="1" key="1">
    <citation type="submission" date="2017-02" db="EMBL/GenBank/DDBJ databases">
        <title>Delving into the versatile metabolic prowess of the omnipresent phylum Bacteroidetes.</title>
        <authorList>
            <person name="Nobu M.K."/>
            <person name="Mei R."/>
            <person name="Narihiro T."/>
            <person name="Kuroda K."/>
            <person name="Liu W.-T."/>
        </authorList>
    </citation>
    <scope>NUCLEOTIDE SEQUENCE</scope>
    <source>
        <strain evidence="1">ADurb.Bin160</strain>
    </source>
</reference>
<organism evidence="1">
    <name type="scientific">candidate division CPR1 bacterium ADurb.Bin160</name>
    <dbReference type="NCBI Taxonomy" id="1852826"/>
    <lineage>
        <taxon>Bacteria</taxon>
        <taxon>candidate division CPR1</taxon>
    </lineage>
</organism>
<accession>A0A1V5ZS06</accession>
<dbReference type="EMBL" id="MWDB01000001">
    <property type="protein sequence ID" value="OQB42604.1"/>
    <property type="molecule type" value="Genomic_DNA"/>
</dbReference>
<name>A0A1V5ZS06_9BACT</name>
<protein>
    <submittedName>
        <fullName evidence="1">Uncharacterized protein</fullName>
    </submittedName>
</protein>
<sequence length="55" mass="6580">MSFSHSADRNYINTAFINEEDRKQSLQDFNDIFNRKNRFDYIYGIDKGTKELVTL</sequence>
<comment type="caution">
    <text evidence="1">The sequence shown here is derived from an EMBL/GenBank/DDBJ whole genome shotgun (WGS) entry which is preliminary data.</text>
</comment>
<dbReference type="Proteomes" id="UP000485621">
    <property type="component" value="Unassembled WGS sequence"/>
</dbReference>
<proteinExistence type="predicted"/>
<gene>
    <name evidence="1" type="ORF">BWY04_00040</name>
</gene>